<proteinExistence type="inferred from homology"/>
<dbReference type="AlphaFoldDB" id="M0QK08"/>
<protein>
    <submittedName>
        <fullName evidence="5">Putative acetyltransferase</fullName>
    </submittedName>
</protein>
<evidence type="ECO:0000256" key="2">
    <source>
        <dbReference type="ARBA" id="ARBA00023315"/>
    </source>
</evidence>
<dbReference type="STRING" id="1223545.GS4_17_00120"/>
<organism evidence="5 6">
    <name type="scientific">Gordonia soli NBRC 108243</name>
    <dbReference type="NCBI Taxonomy" id="1223545"/>
    <lineage>
        <taxon>Bacteria</taxon>
        <taxon>Bacillati</taxon>
        <taxon>Actinomycetota</taxon>
        <taxon>Actinomycetes</taxon>
        <taxon>Mycobacteriales</taxon>
        <taxon>Gordoniaceae</taxon>
        <taxon>Gordonia</taxon>
    </lineage>
</organism>
<dbReference type="PANTHER" id="PTHR43792:SF8">
    <property type="entry name" value="[RIBOSOMAL PROTEIN US5]-ALANINE N-ACETYLTRANSFERASE"/>
    <property type="match status" value="1"/>
</dbReference>
<dbReference type="PANTHER" id="PTHR43792">
    <property type="entry name" value="GNAT FAMILY, PUTATIVE (AFU_ORTHOLOGUE AFUA_3G00765)-RELATED-RELATED"/>
    <property type="match status" value="1"/>
</dbReference>
<keyword evidence="6" id="KW-1185">Reference proteome</keyword>
<accession>M0QK08</accession>
<evidence type="ECO:0000313" key="5">
    <source>
        <dbReference type="EMBL" id="GAC68626.1"/>
    </source>
</evidence>
<dbReference type="Gene3D" id="3.40.630.30">
    <property type="match status" value="1"/>
</dbReference>
<dbReference type="InterPro" id="IPR016181">
    <property type="entry name" value="Acyl_CoA_acyltransferase"/>
</dbReference>
<reference evidence="5 6" key="1">
    <citation type="submission" date="2013-01" db="EMBL/GenBank/DDBJ databases">
        <title>Whole genome shotgun sequence of Gordonia soli NBRC 108243.</title>
        <authorList>
            <person name="Isaki-Nakamura S."/>
            <person name="Hosoyama A."/>
            <person name="Tsuchikane K."/>
            <person name="Ando Y."/>
            <person name="Baba S."/>
            <person name="Ohji S."/>
            <person name="Hamada M."/>
            <person name="Tamura T."/>
            <person name="Yamazoe A."/>
            <person name="Yamazaki S."/>
            <person name="Fujita N."/>
        </authorList>
    </citation>
    <scope>NUCLEOTIDE SEQUENCE [LARGE SCALE GENOMIC DNA]</scope>
    <source>
        <strain evidence="5 6">NBRC 108243</strain>
    </source>
</reference>
<dbReference type="SUPFAM" id="SSF55729">
    <property type="entry name" value="Acyl-CoA N-acyltransferases (Nat)"/>
    <property type="match status" value="1"/>
</dbReference>
<name>M0QK08_9ACTN</name>
<feature type="domain" description="N-acetyltransferase" evidence="4">
    <location>
        <begin position="8"/>
        <end position="145"/>
    </location>
</feature>
<evidence type="ECO:0000313" key="6">
    <source>
        <dbReference type="Proteomes" id="UP000011666"/>
    </source>
</evidence>
<dbReference type="InterPro" id="IPR051531">
    <property type="entry name" value="N-acetyltransferase"/>
</dbReference>
<dbReference type="RefSeq" id="WP_007620916.1">
    <property type="nucleotide sequence ID" value="NZ_BANX01000017.1"/>
</dbReference>
<evidence type="ECO:0000259" key="4">
    <source>
        <dbReference type="Pfam" id="PF13302"/>
    </source>
</evidence>
<keyword evidence="2" id="KW-0012">Acyltransferase</keyword>
<dbReference type="OrthoDB" id="9795188at2"/>
<dbReference type="Pfam" id="PF13302">
    <property type="entry name" value="Acetyltransf_3"/>
    <property type="match status" value="1"/>
</dbReference>
<gene>
    <name evidence="5" type="ORF">GS4_17_00120</name>
</gene>
<evidence type="ECO:0000256" key="1">
    <source>
        <dbReference type="ARBA" id="ARBA00022679"/>
    </source>
</evidence>
<dbReference type="eggNOG" id="COG1670">
    <property type="taxonomic scope" value="Bacteria"/>
</dbReference>
<dbReference type="EMBL" id="BANX01000017">
    <property type="protein sequence ID" value="GAC68626.1"/>
    <property type="molecule type" value="Genomic_DNA"/>
</dbReference>
<sequence>MTTLATDRLLLRAPDRQRDADDVFHACQDPLIQRYTLVPVPYTRADAATFFDRAVRPTSNVFVIRRAVDDAFVGVCGVREVAPGEGSIGFWCAPTMRGHGYLREAVRAILDVVTSGADGPGFRTVRWRAMTDNIGSARVAAAVGFAYTGPEWEDVHGVPTQMSTARWSVDEDPPEARGWPPTVVGVTG</sequence>
<evidence type="ECO:0000256" key="3">
    <source>
        <dbReference type="ARBA" id="ARBA00038502"/>
    </source>
</evidence>
<dbReference type="Proteomes" id="UP000011666">
    <property type="component" value="Unassembled WGS sequence"/>
</dbReference>
<dbReference type="InterPro" id="IPR000182">
    <property type="entry name" value="GNAT_dom"/>
</dbReference>
<keyword evidence="1 5" id="KW-0808">Transferase</keyword>
<dbReference type="GO" id="GO:0016747">
    <property type="term" value="F:acyltransferase activity, transferring groups other than amino-acyl groups"/>
    <property type="evidence" value="ECO:0007669"/>
    <property type="project" value="InterPro"/>
</dbReference>
<comment type="caution">
    <text evidence="5">The sequence shown here is derived from an EMBL/GenBank/DDBJ whole genome shotgun (WGS) entry which is preliminary data.</text>
</comment>
<comment type="similarity">
    <text evidence="3">Belongs to the acetyltransferase family. RimJ subfamily.</text>
</comment>